<dbReference type="AlphaFoldDB" id="A0A4R9JVP7"/>
<evidence type="ECO:0000313" key="1">
    <source>
        <dbReference type="EMBL" id="TGL56426.1"/>
    </source>
</evidence>
<gene>
    <name evidence="1" type="ORF">EHQ58_17540</name>
</gene>
<protein>
    <submittedName>
        <fullName evidence="1">Uncharacterized protein</fullName>
    </submittedName>
</protein>
<keyword evidence="2" id="KW-1185">Reference proteome</keyword>
<proteinExistence type="predicted"/>
<sequence>MKTNVYLSFLSSMILVCFSCKQVAVDDKLSLLSFLANSTTATSSTVSISVVGSSGIQISASSLSLTHGTNTNFSIRLASQPSTDVTIAFSFNGSKVRANGSTTSPVNLTFTTSNYGTLQSLTLTMLSNANDTDTLSIATTSIDSNYNGLSRSISMTLNASAVPTYTIGGTLTQLGPSTVVLQNNGADNLSLTSNGSFTFSSSIASGGTYSVSVLTQPSGQNCIVSSPTGTVSSANVTSVLVTCTGNSNGALSSGTIMNALPTLGAGGVSTFVGPACCTGSSGYVDSTIVSNVRFNAPSAITTDGYNLYIADRDNHKIRKVVIATGATTTLAGSSQGNFDATGTSAQFDTPRGVTTDGVYVYVSDDGNNAIRRVEITTGIVTTMNTGGITTPRGMTIYNNNLYITDGGSSPRRLVQMSLSSPYTVTTVINSGLSGPRGIILLGTDIYISDFSDHTIKKTTIGTWTVSTFAGTSATSGNVDGTGTGAQFNSPDGITTDGASLFVVQEGTDQLRKITVPGAVVSTLAGDGTSGYVNSGTSTSARFNNPRGLTSDGSAVYVMDRGNHVIRKIN</sequence>
<dbReference type="Gene3D" id="2.120.10.30">
    <property type="entry name" value="TolB, C-terminal domain"/>
    <property type="match status" value="3"/>
</dbReference>
<name>A0A4R9JVP7_9LEPT</name>
<organism evidence="1 2">
    <name type="scientific">Leptospira ognonensis</name>
    <dbReference type="NCBI Taxonomy" id="2484945"/>
    <lineage>
        <taxon>Bacteria</taxon>
        <taxon>Pseudomonadati</taxon>
        <taxon>Spirochaetota</taxon>
        <taxon>Spirochaetia</taxon>
        <taxon>Leptospirales</taxon>
        <taxon>Leptospiraceae</taxon>
        <taxon>Leptospira</taxon>
    </lineage>
</organism>
<accession>A0A4R9JVP7</accession>
<dbReference type="InterPro" id="IPR011042">
    <property type="entry name" value="6-blade_b-propeller_TolB-like"/>
</dbReference>
<dbReference type="PANTHER" id="PTHR46388:SF2">
    <property type="entry name" value="NHL REPEAT-CONTAINING PROTEIN 2"/>
    <property type="match status" value="1"/>
</dbReference>
<evidence type="ECO:0000313" key="2">
    <source>
        <dbReference type="Proteomes" id="UP000297693"/>
    </source>
</evidence>
<dbReference type="RefSeq" id="WP_135625317.1">
    <property type="nucleotide sequence ID" value="NZ_RQGD01000046.1"/>
</dbReference>
<dbReference type="PANTHER" id="PTHR46388">
    <property type="entry name" value="NHL REPEAT-CONTAINING PROTEIN 2"/>
    <property type="match status" value="1"/>
</dbReference>
<dbReference type="EMBL" id="RQGD01000046">
    <property type="protein sequence ID" value="TGL56426.1"/>
    <property type="molecule type" value="Genomic_DNA"/>
</dbReference>
<dbReference type="Proteomes" id="UP000297693">
    <property type="component" value="Unassembled WGS sequence"/>
</dbReference>
<reference evidence="1" key="1">
    <citation type="journal article" date="2019" name="PLoS Negl. Trop. Dis.">
        <title>Revisiting the worldwide diversity of Leptospira species in the environment.</title>
        <authorList>
            <person name="Vincent A.T."/>
            <person name="Schiettekatte O."/>
            <person name="Bourhy P."/>
            <person name="Veyrier F.J."/>
            <person name="Picardeau M."/>
        </authorList>
    </citation>
    <scope>NUCLEOTIDE SEQUENCE [LARGE SCALE GENOMIC DNA]</scope>
    <source>
        <strain evidence="1">201702476</strain>
    </source>
</reference>
<comment type="caution">
    <text evidence="1">The sequence shown here is derived from an EMBL/GenBank/DDBJ whole genome shotgun (WGS) entry which is preliminary data.</text>
</comment>
<dbReference type="OrthoDB" id="9774579at2"/>
<dbReference type="SUPFAM" id="SSF101898">
    <property type="entry name" value="NHL repeat"/>
    <property type="match status" value="1"/>
</dbReference>